<evidence type="ECO:0000259" key="1">
    <source>
        <dbReference type="Pfam" id="PF13480"/>
    </source>
</evidence>
<dbReference type="RefSeq" id="WP_183911574.1">
    <property type="nucleotide sequence ID" value="NZ_JACHXZ010000005.1"/>
</dbReference>
<dbReference type="InterPro" id="IPR016181">
    <property type="entry name" value="Acyl_CoA_acyltransferase"/>
</dbReference>
<sequence>MSDQSVPVVYESPKSPFKTRAWLNAWLSTYSDSANIRVLTLTHSNAECFEGNFYLSPLKMRGVRFEQLVPVGCSNNYLATPRSEYNCFNDVAVLGDLLNYLRKSRSTWHQLYLPDMSPSAELEEELVKLSRETRSMLSQAKCDLSYRIAPMAVESYLAQLSRSTRARYFGNRKRLSQLGEVQLRSLHLNNWGDFVEILNRMHRNRWMQDCYSQETAQFMHAFLSEGLAEGVQPQLSVMEVEGTICSVLLDITYAGTRYNLQSGFIERFATSVQLGSLHLGYAIEEALNLGLGYDFLAGTGRKDNYKAKIATQCVPLTTYRLERGLLGYARKVNQWITRGSH</sequence>
<gene>
    <name evidence="2" type="ORF">FHS30_003296</name>
</gene>
<proteinExistence type="predicted"/>
<dbReference type="Proteomes" id="UP000559987">
    <property type="component" value="Unassembled WGS sequence"/>
</dbReference>
<reference evidence="2 3" key="1">
    <citation type="submission" date="2020-08" db="EMBL/GenBank/DDBJ databases">
        <title>Genomic Encyclopedia of Type Strains, Phase III (KMG-III): the genomes of soil and plant-associated and newly described type strains.</title>
        <authorList>
            <person name="Whitman W."/>
        </authorList>
    </citation>
    <scope>NUCLEOTIDE SEQUENCE [LARGE SCALE GENOMIC DNA]</scope>
    <source>
        <strain evidence="2 3">CECT 8571</strain>
    </source>
</reference>
<evidence type="ECO:0000313" key="2">
    <source>
        <dbReference type="EMBL" id="MBB3170079.1"/>
    </source>
</evidence>
<dbReference type="InterPro" id="IPR038740">
    <property type="entry name" value="BioF2-like_GNAT_dom"/>
</dbReference>
<comment type="caution">
    <text evidence="2">The sequence shown here is derived from an EMBL/GenBank/DDBJ whole genome shotgun (WGS) entry which is preliminary data.</text>
</comment>
<feature type="domain" description="BioF2-like acetyltransferase" evidence="1">
    <location>
        <begin position="162"/>
        <end position="306"/>
    </location>
</feature>
<dbReference type="Pfam" id="PF13480">
    <property type="entry name" value="Acetyltransf_6"/>
    <property type="match status" value="1"/>
</dbReference>
<dbReference type="AlphaFoldDB" id="A0A839UUG9"/>
<dbReference type="EMBL" id="JACHXZ010000005">
    <property type="protein sequence ID" value="MBB3170079.1"/>
    <property type="molecule type" value="Genomic_DNA"/>
</dbReference>
<dbReference type="SUPFAM" id="SSF55729">
    <property type="entry name" value="Acyl-CoA N-acyltransferases (Nat)"/>
    <property type="match status" value="1"/>
</dbReference>
<protein>
    <recommendedName>
        <fullName evidence="1">BioF2-like acetyltransferase domain-containing protein</fullName>
    </recommendedName>
</protein>
<name>A0A839UUG9_9GAMM</name>
<organism evidence="2 3">
    <name type="scientific">Simiduia aestuariiviva</name>
    <dbReference type="NCBI Taxonomy" id="1510459"/>
    <lineage>
        <taxon>Bacteria</taxon>
        <taxon>Pseudomonadati</taxon>
        <taxon>Pseudomonadota</taxon>
        <taxon>Gammaproteobacteria</taxon>
        <taxon>Cellvibrionales</taxon>
        <taxon>Cellvibrionaceae</taxon>
        <taxon>Simiduia</taxon>
    </lineage>
</organism>
<evidence type="ECO:0000313" key="3">
    <source>
        <dbReference type="Proteomes" id="UP000559987"/>
    </source>
</evidence>
<keyword evidence="3" id="KW-1185">Reference proteome</keyword>
<accession>A0A839UUG9</accession>